<comment type="caution">
    <text evidence="1">The sequence shown here is derived from an EMBL/GenBank/DDBJ whole genome shotgun (WGS) entry which is preliminary data.</text>
</comment>
<keyword evidence="2" id="KW-1185">Reference proteome</keyword>
<evidence type="ECO:0000313" key="2">
    <source>
        <dbReference type="Proteomes" id="UP000499080"/>
    </source>
</evidence>
<dbReference type="AlphaFoldDB" id="A0A4Y2A0H4"/>
<protein>
    <submittedName>
        <fullName evidence="1">Uncharacterized protein</fullName>
    </submittedName>
</protein>
<dbReference type="Proteomes" id="UP000499080">
    <property type="component" value="Unassembled WGS sequence"/>
</dbReference>
<organism evidence="1 2">
    <name type="scientific">Araneus ventricosus</name>
    <name type="common">Orbweaver spider</name>
    <name type="synonym">Epeira ventricosa</name>
    <dbReference type="NCBI Taxonomy" id="182803"/>
    <lineage>
        <taxon>Eukaryota</taxon>
        <taxon>Metazoa</taxon>
        <taxon>Ecdysozoa</taxon>
        <taxon>Arthropoda</taxon>
        <taxon>Chelicerata</taxon>
        <taxon>Arachnida</taxon>
        <taxon>Araneae</taxon>
        <taxon>Araneomorphae</taxon>
        <taxon>Entelegynae</taxon>
        <taxon>Araneoidea</taxon>
        <taxon>Araneidae</taxon>
        <taxon>Araneus</taxon>
    </lineage>
</organism>
<dbReference type="EMBL" id="BGPR01000003">
    <property type="protein sequence ID" value="GBL73253.1"/>
    <property type="molecule type" value="Genomic_DNA"/>
</dbReference>
<gene>
    <name evidence="1" type="ORF">AVEN_159304_1</name>
</gene>
<evidence type="ECO:0000313" key="1">
    <source>
        <dbReference type="EMBL" id="GBL73253.1"/>
    </source>
</evidence>
<sequence length="97" mass="10739">METDGGQKNIEDIFKRHKLPYDTKIVEIGLVDVAEKLSACFPQSRTHCGVVAFRFLSKMDGGGGQVTIDDISRHHKLPFELKIVEIGLVVKAGIMTI</sequence>
<reference evidence="1 2" key="1">
    <citation type="journal article" date="2019" name="Sci. Rep.">
        <title>Orb-weaving spider Araneus ventricosus genome elucidates the spidroin gene catalogue.</title>
        <authorList>
            <person name="Kono N."/>
            <person name="Nakamura H."/>
            <person name="Ohtoshi R."/>
            <person name="Moran D.A.P."/>
            <person name="Shinohara A."/>
            <person name="Yoshida Y."/>
            <person name="Fujiwara M."/>
            <person name="Mori M."/>
            <person name="Tomita M."/>
            <person name="Arakawa K."/>
        </authorList>
    </citation>
    <scope>NUCLEOTIDE SEQUENCE [LARGE SCALE GENOMIC DNA]</scope>
</reference>
<name>A0A4Y2A0H4_ARAVE</name>
<proteinExistence type="predicted"/>
<accession>A0A4Y2A0H4</accession>